<reference evidence="4 5" key="1">
    <citation type="journal article" date="2011" name="Front. Microbiol.">
        <title>Genomic signatures of strain selection and enhancement in Bacillus atrophaeus var. globigii, a historical biowarfare simulant.</title>
        <authorList>
            <person name="Gibbons H.S."/>
            <person name="Broomall S.M."/>
            <person name="McNew L.A."/>
            <person name="Daligault H."/>
            <person name="Chapman C."/>
            <person name="Bruce D."/>
            <person name="Karavis M."/>
            <person name="Krepps M."/>
            <person name="McGregor P.A."/>
            <person name="Hong C."/>
            <person name="Park K.H."/>
            <person name="Akmal A."/>
            <person name="Feldman A."/>
            <person name="Lin J.S."/>
            <person name="Chang W.E."/>
            <person name="Higgs B.W."/>
            <person name="Demirev P."/>
            <person name="Lindquist J."/>
            <person name="Liem A."/>
            <person name="Fochler E."/>
            <person name="Read T.D."/>
            <person name="Tapia R."/>
            <person name="Johnson S."/>
            <person name="Bishop-Lilly K.A."/>
            <person name="Detter C."/>
            <person name="Han C."/>
            <person name="Sozhamannan S."/>
            <person name="Rosenzweig C.N."/>
            <person name="Skowronski E.W."/>
        </authorList>
    </citation>
    <scope>NUCLEOTIDE SEQUENCE [LARGE SCALE GENOMIC DNA]</scope>
    <source>
        <strain evidence="4 5">AIT1</strain>
    </source>
</reference>
<dbReference type="PANTHER" id="PTHR46470">
    <property type="entry name" value="N-ACYLNEURAMINATE-9-PHOSPHATASE"/>
    <property type="match status" value="1"/>
</dbReference>
<dbReference type="Gene3D" id="3.40.50.1000">
    <property type="entry name" value="HAD superfamily/HAD-like"/>
    <property type="match status" value="1"/>
</dbReference>
<dbReference type="GO" id="GO:0016787">
    <property type="term" value="F:hydrolase activity"/>
    <property type="evidence" value="ECO:0007669"/>
    <property type="project" value="UniProtKB-KW"/>
</dbReference>
<dbReference type="SUPFAM" id="SSF56784">
    <property type="entry name" value="HAD-like"/>
    <property type="match status" value="1"/>
</dbReference>
<dbReference type="InterPro" id="IPR006439">
    <property type="entry name" value="HAD-SF_hydro_IA"/>
</dbReference>
<dbReference type="Proteomes" id="UP000286976">
    <property type="component" value="Unassembled WGS sequence"/>
</dbReference>
<evidence type="ECO:0000313" key="5">
    <source>
        <dbReference type="Proteomes" id="UP000286976"/>
    </source>
</evidence>
<protein>
    <submittedName>
        <fullName evidence="4">Uncharacterized protein</fullName>
    </submittedName>
</protein>
<evidence type="ECO:0000256" key="1">
    <source>
        <dbReference type="ARBA" id="ARBA00001946"/>
    </source>
</evidence>
<dbReference type="GO" id="GO:0009231">
    <property type="term" value="P:riboflavin biosynthetic process"/>
    <property type="evidence" value="ECO:0007669"/>
    <property type="project" value="TreeGrafter"/>
</dbReference>
<sequence length="239" mass="26695">MNWQIHRRLEPIRILSFDLDDTLYANAPVMAHAEQYLVDYLADKAPALADITVAQWRELRQQVAAENAELASDMSALRRATFVQELKRRGVAQVETLADEAMAAFFVVRNQVDIEQDIHTLLGKLAEKYTLIAISNGNADIHRIGIGDYFTAAVRPGPGVRGKPFTDMFELAAEKIQLEHPRHMLHIGDHPVSDVQGALRFGAQALWYNSPFKPAEGVPAVTWLPHASIQNIQALRALL</sequence>
<gene>
    <name evidence="4" type="ORF">CWE15_10950</name>
</gene>
<dbReference type="OrthoDB" id="367448at2"/>
<keyword evidence="5" id="KW-1185">Reference proteome</keyword>
<dbReference type="Pfam" id="PF00702">
    <property type="entry name" value="Hydrolase"/>
    <property type="match status" value="1"/>
</dbReference>
<comment type="cofactor">
    <cofactor evidence="1">
        <name>Mg(2+)</name>
        <dbReference type="ChEBI" id="CHEBI:18420"/>
    </cofactor>
</comment>
<name>A0A432WVS9_9GAMM</name>
<dbReference type="AlphaFoldDB" id="A0A432WVS9"/>
<proteinExistence type="predicted"/>
<dbReference type="NCBIfam" id="TIGR01549">
    <property type="entry name" value="HAD-SF-IA-v1"/>
    <property type="match status" value="1"/>
</dbReference>
<dbReference type="SFLD" id="SFLDG01129">
    <property type="entry name" value="C1.5:_HAD__Beta-PGM__Phosphata"/>
    <property type="match status" value="1"/>
</dbReference>
<organism evidence="4 5">
    <name type="scientific">Aliidiomarina taiwanensis</name>
    <dbReference type="NCBI Taxonomy" id="946228"/>
    <lineage>
        <taxon>Bacteria</taxon>
        <taxon>Pseudomonadati</taxon>
        <taxon>Pseudomonadota</taxon>
        <taxon>Gammaproteobacteria</taxon>
        <taxon>Alteromonadales</taxon>
        <taxon>Idiomarinaceae</taxon>
        <taxon>Aliidiomarina</taxon>
    </lineage>
</organism>
<comment type="caution">
    <text evidence="4">The sequence shown here is derived from an EMBL/GenBank/DDBJ whole genome shotgun (WGS) entry which is preliminary data.</text>
</comment>
<dbReference type="Gene3D" id="1.20.120.1600">
    <property type="match status" value="1"/>
</dbReference>
<accession>A0A432WVS9</accession>
<dbReference type="InterPro" id="IPR036412">
    <property type="entry name" value="HAD-like_sf"/>
</dbReference>
<dbReference type="RefSeq" id="WP_126758126.1">
    <property type="nucleotide sequence ID" value="NZ_PIPQ01000010.1"/>
</dbReference>
<dbReference type="InterPro" id="IPR023214">
    <property type="entry name" value="HAD_sf"/>
</dbReference>
<dbReference type="PANTHER" id="PTHR46470:SF4">
    <property type="entry name" value="5-AMINO-6-(5-PHOSPHO-D-RIBITYLAMINO)URACIL PHOSPHATASE YIGB"/>
    <property type="match status" value="1"/>
</dbReference>
<dbReference type="SFLD" id="SFLDS00003">
    <property type="entry name" value="Haloacid_Dehalogenase"/>
    <property type="match status" value="1"/>
</dbReference>
<dbReference type="InterPro" id="IPR051400">
    <property type="entry name" value="HAD-like_hydrolase"/>
</dbReference>
<keyword evidence="3" id="KW-0460">Magnesium</keyword>
<evidence type="ECO:0000256" key="3">
    <source>
        <dbReference type="ARBA" id="ARBA00022842"/>
    </source>
</evidence>
<dbReference type="EMBL" id="PIPQ01000010">
    <property type="protein sequence ID" value="RUO37872.1"/>
    <property type="molecule type" value="Genomic_DNA"/>
</dbReference>
<keyword evidence="2" id="KW-0378">Hydrolase</keyword>
<evidence type="ECO:0000256" key="2">
    <source>
        <dbReference type="ARBA" id="ARBA00022801"/>
    </source>
</evidence>
<evidence type="ECO:0000313" key="4">
    <source>
        <dbReference type="EMBL" id="RUO37872.1"/>
    </source>
</evidence>